<dbReference type="Gene3D" id="3.30.40.10">
    <property type="entry name" value="Zinc/RING finger domain, C3HC4 (zinc finger)"/>
    <property type="match status" value="2"/>
</dbReference>
<keyword evidence="3" id="KW-0862">Zinc</keyword>
<dbReference type="PANTHER" id="PTHR47177">
    <property type="entry name" value="F18C1.6 PROTEIN"/>
    <property type="match status" value="1"/>
</dbReference>
<feature type="region of interest" description="Disordered" evidence="5">
    <location>
        <begin position="1"/>
        <end position="44"/>
    </location>
</feature>
<accession>A0A1D1Y212</accession>
<evidence type="ECO:0000256" key="2">
    <source>
        <dbReference type="ARBA" id="ARBA00022771"/>
    </source>
</evidence>
<gene>
    <name evidence="8" type="primary">PHRF1_3</name>
    <name evidence="8" type="ORF">g.31986</name>
</gene>
<dbReference type="InterPro" id="IPR001965">
    <property type="entry name" value="Znf_PHD"/>
</dbReference>
<protein>
    <submittedName>
        <fullName evidence="8">PHD and RING finger domain-containing protein 1</fullName>
    </submittedName>
</protein>
<dbReference type="PROSITE" id="PS01359">
    <property type="entry name" value="ZF_PHD_1"/>
    <property type="match status" value="1"/>
</dbReference>
<dbReference type="SUPFAM" id="SSF57850">
    <property type="entry name" value="RING/U-box"/>
    <property type="match status" value="1"/>
</dbReference>
<dbReference type="EMBL" id="GDJX01019259">
    <property type="protein sequence ID" value="JAT48677.1"/>
    <property type="molecule type" value="Transcribed_RNA"/>
</dbReference>
<proteinExistence type="predicted"/>
<reference evidence="8" key="1">
    <citation type="submission" date="2015-07" db="EMBL/GenBank/DDBJ databases">
        <title>Transcriptome Assembly of Anthurium amnicola.</title>
        <authorList>
            <person name="Suzuki J."/>
        </authorList>
    </citation>
    <scope>NUCLEOTIDE SEQUENCE</scope>
</reference>
<dbReference type="CDD" id="cd16574">
    <property type="entry name" value="RING-HC_Topors"/>
    <property type="match status" value="1"/>
</dbReference>
<dbReference type="SUPFAM" id="SSF57903">
    <property type="entry name" value="FYVE/PHD zinc finger"/>
    <property type="match status" value="1"/>
</dbReference>
<evidence type="ECO:0000256" key="3">
    <source>
        <dbReference type="ARBA" id="ARBA00022833"/>
    </source>
</evidence>
<dbReference type="InterPro" id="IPR058746">
    <property type="entry name" value="Znf_RING-type_Topors"/>
</dbReference>
<feature type="domain" description="RING-type" evidence="7">
    <location>
        <begin position="50"/>
        <end position="91"/>
    </location>
</feature>
<keyword evidence="1" id="KW-0479">Metal-binding</keyword>
<evidence type="ECO:0000259" key="7">
    <source>
        <dbReference type="PROSITE" id="PS50089"/>
    </source>
</evidence>
<dbReference type="InterPro" id="IPR019786">
    <property type="entry name" value="Zinc_finger_PHD-type_CS"/>
</dbReference>
<dbReference type="InterPro" id="IPR011011">
    <property type="entry name" value="Znf_FYVE_PHD"/>
</dbReference>
<dbReference type="PANTHER" id="PTHR47177:SF4">
    <property type="entry name" value="OS06G0283200 PROTEIN"/>
    <property type="match status" value="1"/>
</dbReference>
<evidence type="ECO:0000259" key="6">
    <source>
        <dbReference type="PROSITE" id="PS50016"/>
    </source>
</evidence>
<dbReference type="SMART" id="SM00184">
    <property type="entry name" value="RING"/>
    <property type="match status" value="1"/>
</dbReference>
<dbReference type="InterPro" id="IPR013083">
    <property type="entry name" value="Znf_RING/FYVE/PHD"/>
</dbReference>
<dbReference type="PROSITE" id="PS00518">
    <property type="entry name" value="ZF_RING_1"/>
    <property type="match status" value="1"/>
</dbReference>
<dbReference type="PROSITE" id="PS50089">
    <property type="entry name" value="ZF_RING_2"/>
    <property type="match status" value="1"/>
</dbReference>
<dbReference type="PROSITE" id="PS50016">
    <property type="entry name" value="ZF_PHD_2"/>
    <property type="match status" value="1"/>
</dbReference>
<evidence type="ECO:0000256" key="4">
    <source>
        <dbReference type="PROSITE-ProRule" id="PRU00175"/>
    </source>
</evidence>
<dbReference type="Pfam" id="PF00628">
    <property type="entry name" value="PHD"/>
    <property type="match status" value="1"/>
</dbReference>
<dbReference type="AlphaFoldDB" id="A0A1D1Y212"/>
<evidence type="ECO:0000256" key="1">
    <source>
        <dbReference type="ARBA" id="ARBA00022723"/>
    </source>
</evidence>
<feature type="domain" description="PHD-type" evidence="6">
    <location>
        <begin position="135"/>
        <end position="184"/>
    </location>
</feature>
<dbReference type="Pfam" id="PF13639">
    <property type="entry name" value="zf-RING_2"/>
    <property type="match status" value="1"/>
</dbReference>
<dbReference type="GO" id="GO:0008270">
    <property type="term" value="F:zinc ion binding"/>
    <property type="evidence" value="ECO:0007669"/>
    <property type="project" value="UniProtKB-KW"/>
</dbReference>
<dbReference type="InterPro" id="IPR019787">
    <property type="entry name" value="Znf_PHD-finger"/>
</dbReference>
<name>A0A1D1Y212_9ARAE</name>
<dbReference type="InterPro" id="IPR001841">
    <property type="entry name" value="Znf_RING"/>
</dbReference>
<dbReference type="SMART" id="SM00249">
    <property type="entry name" value="PHD"/>
    <property type="match status" value="1"/>
</dbReference>
<organism evidence="8">
    <name type="scientific">Anthurium amnicola</name>
    <dbReference type="NCBI Taxonomy" id="1678845"/>
    <lineage>
        <taxon>Eukaryota</taxon>
        <taxon>Viridiplantae</taxon>
        <taxon>Streptophyta</taxon>
        <taxon>Embryophyta</taxon>
        <taxon>Tracheophyta</taxon>
        <taxon>Spermatophyta</taxon>
        <taxon>Magnoliopsida</taxon>
        <taxon>Liliopsida</taxon>
        <taxon>Araceae</taxon>
        <taxon>Pothoideae</taxon>
        <taxon>Potheae</taxon>
        <taxon>Anthurium</taxon>
    </lineage>
</organism>
<evidence type="ECO:0000313" key="8">
    <source>
        <dbReference type="EMBL" id="JAT48677.1"/>
    </source>
</evidence>
<dbReference type="InterPro" id="IPR017907">
    <property type="entry name" value="Znf_RING_CS"/>
</dbReference>
<sequence length="665" mass="73794">MDSMEEISPHKRRRTPSPPPGSKGKATTGGSPPGRDGASGDPAADGRGCCGICLTEEGRSIRGRIDSCDHHFCFVCIMEWAKIESRCPLCKQRFGSIRRPPVEGAFILERVVHVPVRDQVHHLFGNATGGDPYADVTCSACHSSSDEDLLLLCDLCDAAVHTYCVGLGFTVPEGDWYCHDCIILRNEHSKMQDDDCCSSEDLDRTSRTTIEDGSPVSIFEIVRNETSSNLFSKSGVRVIGRGTNDVKTTPDRCIARKESQGRAAVRRNSQGNARHSDDIASLLAPVRESAYTFPKSKLAELSARTLHQCRDLHQRIRVLRENWYALRSGSLNFRSSLVSSGASTSRERNCKGKTSSMSRQLNYHYSVDNEEVTAGSGVSSEMGSCTNSHDVSKAWKMMEIAKSMERVQHGAKSGHQSPRFCGKQNICENEVLEHRVLQGISVRQSPSYPGGWNIPENKTHENRLFGDAGSGKHPSQNSFETVKEKCKCPYSEKKRPYEHAMKEMEHYDKESLSSAWQDLKSRREICHEKEGHAFLHDIYDTSSLVRQSDLRACSGSSNFFQPGTFSSSPSEKECAEYVVCKMLPTNVKSVLVKKGDENSMRISDSAKSEIQSLVKLNLKLQRRGSHLGLCGISTLNAQVLLMCDEDCHCSLYHRLTLSEGLDFGC</sequence>
<evidence type="ECO:0000256" key="5">
    <source>
        <dbReference type="SAM" id="MobiDB-lite"/>
    </source>
</evidence>
<keyword evidence="2 4" id="KW-0863">Zinc-finger</keyword>